<evidence type="ECO:0000256" key="2">
    <source>
        <dbReference type="ARBA" id="ARBA00022723"/>
    </source>
</evidence>
<reference evidence="4" key="1">
    <citation type="submission" date="2013-11" db="EMBL/GenBank/DDBJ databases">
        <title>The Genome Sequence of Phytophthora parasitica CJ02B3.</title>
        <authorList>
            <consortium name="The Broad Institute Genomics Platform"/>
            <person name="Russ C."/>
            <person name="Tyler B."/>
            <person name="Panabieres F."/>
            <person name="Shan W."/>
            <person name="Tripathy S."/>
            <person name="Grunwald N."/>
            <person name="Machado M."/>
            <person name="Johnson C.S."/>
            <person name="Arredondo F."/>
            <person name="Hong C."/>
            <person name="Coffey M."/>
            <person name="Young S.K."/>
            <person name="Zeng Q."/>
            <person name="Gargeya S."/>
            <person name="Fitzgerald M."/>
            <person name="Abouelleil A."/>
            <person name="Alvarado L."/>
            <person name="Chapman S.B."/>
            <person name="Gainer-Dewar J."/>
            <person name="Goldberg J."/>
            <person name="Griggs A."/>
            <person name="Gujja S."/>
            <person name="Hansen M."/>
            <person name="Howarth C."/>
            <person name="Imamovic A."/>
            <person name="Ireland A."/>
            <person name="Larimer J."/>
            <person name="McCowan C."/>
            <person name="Murphy C."/>
            <person name="Pearson M."/>
            <person name="Poon T.W."/>
            <person name="Priest M."/>
            <person name="Roberts A."/>
            <person name="Saif S."/>
            <person name="Shea T."/>
            <person name="Sykes S."/>
            <person name="Wortman J."/>
            <person name="Nusbaum C."/>
            <person name="Birren B."/>
        </authorList>
    </citation>
    <scope>NUCLEOTIDE SEQUENCE [LARGE SCALE GENOMIC DNA]</scope>
    <source>
        <strain evidence="4">CJ02B3</strain>
    </source>
</reference>
<dbReference type="Pfam" id="PF13359">
    <property type="entry name" value="DDE_Tnp_4"/>
    <property type="match status" value="1"/>
</dbReference>
<dbReference type="AlphaFoldDB" id="W2GTD8"/>
<evidence type="ECO:0000313" key="4">
    <source>
        <dbReference type="EMBL" id="ETK86273.1"/>
    </source>
</evidence>
<name>W2GTD8_PHYNI</name>
<evidence type="ECO:0000256" key="1">
    <source>
        <dbReference type="ARBA" id="ARBA00001968"/>
    </source>
</evidence>
<comment type="cofactor">
    <cofactor evidence="1">
        <name>a divalent metal cation</name>
        <dbReference type="ChEBI" id="CHEBI:60240"/>
    </cofactor>
</comment>
<organism evidence="4">
    <name type="scientific">Phytophthora nicotianae</name>
    <name type="common">Potato buckeye rot agent</name>
    <name type="synonym">Phytophthora parasitica</name>
    <dbReference type="NCBI Taxonomy" id="4792"/>
    <lineage>
        <taxon>Eukaryota</taxon>
        <taxon>Sar</taxon>
        <taxon>Stramenopiles</taxon>
        <taxon>Oomycota</taxon>
        <taxon>Peronosporomycetes</taxon>
        <taxon>Peronosporales</taxon>
        <taxon>Peronosporaceae</taxon>
        <taxon>Phytophthora</taxon>
    </lineage>
</organism>
<gene>
    <name evidence="4" type="ORF">L915_09090</name>
</gene>
<dbReference type="GO" id="GO:0046872">
    <property type="term" value="F:metal ion binding"/>
    <property type="evidence" value="ECO:0007669"/>
    <property type="project" value="UniProtKB-KW"/>
</dbReference>
<sequence>MEAEGFSGCVGFIDGTTISLSQKPAVDGECFFVRNHRYSVNTQVVCDDRRRIISFCSGWPGSCADSTVYQEVRLLNDREKHLLFSPGEYLLADSAYPADFK</sequence>
<protein>
    <recommendedName>
        <fullName evidence="3">DDE Tnp4 domain-containing protein</fullName>
    </recommendedName>
</protein>
<feature type="domain" description="DDE Tnp4" evidence="3">
    <location>
        <begin position="13"/>
        <end position="98"/>
    </location>
</feature>
<evidence type="ECO:0000259" key="3">
    <source>
        <dbReference type="Pfam" id="PF13359"/>
    </source>
</evidence>
<dbReference type="EMBL" id="KI686415">
    <property type="protein sequence ID" value="ETK86273.1"/>
    <property type="molecule type" value="Genomic_DNA"/>
</dbReference>
<dbReference type="InterPro" id="IPR027806">
    <property type="entry name" value="HARBI1_dom"/>
</dbReference>
<accession>W2GTD8</accession>
<proteinExistence type="predicted"/>
<dbReference type="Proteomes" id="UP000053236">
    <property type="component" value="Unassembled WGS sequence"/>
</dbReference>
<keyword evidence="2" id="KW-0479">Metal-binding</keyword>